<evidence type="ECO:0000313" key="13">
    <source>
        <dbReference type="EMBL" id="WXB76693.1"/>
    </source>
</evidence>
<keyword evidence="4" id="KW-0813">Transport</keyword>
<evidence type="ECO:0000256" key="3">
    <source>
        <dbReference type="ARBA" id="ARBA00007069"/>
    </source>
</evidence>
<evidence type="ECO:0000256" key="1">
    <source>
        <dbReference type="ARBA" id="ARBA00003510"/>
    </source>
</evidence>
<feature type="transmembrane region" description="Helical" evidence="10">
    <location>
        <begin position="34"/>
        <end position="54"/>
    </location>
</feature>
<dbReference type="PROSITE" id="PS50928">
    <property type="entry name" value="ABC_TM1"/>
    <property type="match status" value="1"/>
</dbReference>
<evidence type="ECO:0000256" key="11">
    <source>
        <dbReference type="SAM" id="MobiDB-lite"/>
    </source>
</evidence>
<comment type="similarity">
    <text evidence="3 10">Belongs to the binding-protein-dependent transport system permease family. CysTW subfamily.</text>
</comment>
<feature type="compositionally biased region" description="Basic and acidic residues" evidence="11">
    <location>
        <begin position="14"/>
        <end position="27"/>
    </location>
</feature>
<gene>
    <name evidence="13" type="primary">pstA</name>
    <name evidence="13" type="ORF">V1351_01155</name>
</gene>
<evidence type="ECO:0000256" key="5">
    <source>
        <dbReference type="ARBA" id="ARBA00022475"/>
    </source>
</evidence>
<evidence type="ECO:0000256" key="8">
    <source>
        <dbReference type="ARBA" id="ARBA00022989"/>
    </source>
</evidence>
<keyword evidence="8 10" id="KW-1133">Transmembrane helix</keyword>
<evidence type="ECO:0000256" key="2">
    <source>
        <dbReference type="ARBA" id="ARBA00004651"/>
    </source>
</evidence>
<accession>A0ABZ2MI48</accession>
<name>A0ABZ2MI48_9MICO</name>
<keyword evidence="9 10" id="KW-0472">Membrane</keyword>
<reference evidence="13 14" key="1">
    <citation type="submission" date="2024-02" db="EMBL/GenBank/DDBJ databases">
        <title>Janibacter sp. nov., isolated from gut of marine sandworm.</title>
        <authorList>
            <person name="Kim B."/>
            <person name="Jun M.O."/>
            <person name="Shin N.-R."/>
        </authorList>
    </citation>
    <scope>NUCLEOTIDE SEQUENCE [LARGE SCALE GENOMIC DNA]</scope>
    <source>
        <strain evidence="13 14">A1S7</strain>
    </source>
</reference>
<feature type="transmembrane region" description="Helical" evidence="10">
    <location>
        <begin position="183"/>
        <end position="210"/>
    </location>
</feature>
<dbReference type="Pfam" id="PF00528">
    <property type="entry name" value="BPD_transp_1"/>
    <property type="match status" value="1"/>
</dbReference>
<dbReference type="PANTHER" id="PTHR42922">
    <property type="entry name" value="PHOSPHATE TRANSPORT SYSTEM PERMEASE PROTEIN PSTA"/>
    <property type="match status" value="1"/>
</dbReference>
<evidence type="ECO:0000256" key="10">
    <source>
        <dbReference type="RuleBase" id="RU363043"/>
    </source>
</evidence>
<feature type="transmembrane region" description="Helical" evidence="10">
    <location>
        <begin position="92"/>
        <end position="112"/>
    </location>
</feature>
<dbReference type="InterPro" id="IPR005672">
    <property type="entry name" value="Phosphate_PstA"/>
</dbReference>
<feature type="transmembrane region" description="Helical" evidence="10">
    <location>
        <begin position="141"/>
        <end position="171"/>
    </location>
</feature>
<keyword evidence="5 10" id="KW-1003">Cell membrane</keyword>
<feature type="domain" description="ABC transmembrane type-1" evidence="12">
    <location>
        <begin position="145"/>
        <end position="354"/>
    </location>
</feature>
<dbReference type="InterPro" id="IPR000515">
    <property type="entry name" value="MetI-like"/>
</dbReference>
<dbReference type="RefSeq" id="WP_338749919.1">
    <property type="nucleotide sequence ID" value="NZ_CP144913.1"/>
</dbReference>
<dbReference type="CDD" id="cd06261">
    <property type="entry name" value="TM_PBP2"/>
    <property type="match status" value="1"/>
</dbReference>
<feature type="transmembrane region" description="Helical" evidence="10">
    <location>
        <begin position="265"/>
        <end position="286"/>
    </location>
</feature>
<comment type="subcellular location">
    <subcellularLocation>
        <location evidence="2 10">Cell membrane</location>
        <topology evidence="2 10">Multi-pass membrane protein</topology>
    </subcellularLocation>
</comment>
<organism evidence="13 14">
    <name type="scientific">Janibacter alittae</name>
    <dbReference type="NCBI Taxonomy" id="3115209"/>
    <lineage>
        <taxon>Bacteria</taxon>
        <taxon>Bacillati</taxon>
        <taxon>Actinomycetota</taxon>
        <taxon>Actinomycetes</taxon>
        <taxon>Micrococcales</taxon>
        <taxon>Intrasporangiaceae</taxon>
        <taxon>Janibacter</taxon>
    </lineage>
</organism>
<proteinExistence type="inferred from homology"/>
<feature type="transmembrane region" description="Helical" evidence="10">
    <location>
        <begin position="216"/>
        <end position="233"/>
    </location>
</feature>
<evidence type="ECO:0000256" key="4">
    <source>
        <dbReference type="ARBA" id="ARBA00022448"/>
    </source>
</evidence>
<sequence length="367" mass="39003">MTATNTEAPAPPRPPDRRPGGTGSTRDHGTLTDAARWAVLAASVVLGVLITTLAWGWSAIAAGAVSAVLYLIGIYTLSRVVEGHRHAVDRTVTGVVTTMFLIALLPLVSVVWEVASMGISRFDAEFFTWSMRGVMGEGGGAYHAIMGTLIITGLTTLISVPIGIFAAIYLVEYGNRNALSKGLTFFVDVMTGIPSIVAGLFAIALFTLFFGPGVRMGIIGAVALTVLMIPVVVRSTEEMLRLVPNELREASYALGVPKWLTISKVVLPTAIAGIATGVTLAIARVIGETAPLLVTVGTTDSMNLNPFDGRMQTLPIFAYYSYATPGIPKEPYFERMWAAALTLILIVMALNLAARLISTFFAPKTGR</sequence>
<evidence type="ECO:0000259" key="12">
    <source>
        <dbReference type="PROSITE" id="PS50928"/>
    </source>
</evidence>
<dbReference type="InterPro" id="IPR051408">
    <property type="entry name" value="Phosphate_transprt_permease"/>
</dbReference>
<keyword evidence="6" id="KW-0592">Phosphate transport</keyword>
<dbReference type="Proteomes" id="UP001382727">
    <property type="component" value="Chromosome"/>
</dbReference>
<evidence type="ECO:0000256" key="6">
    <source>
        <dbReference type="ARBA" id="ARBA00022592"/>
    </source>
</evidence>
<evidence type="ECO:0000256" key="9">
    <source>
        <dbReference type="ARBA" id="ARBA00023136"/>
    </source>
</evidence>
<feature type="transmembrane region" description="Helical" evidence="10">
    <location>
        <begin position="336"/>
        <end position="357"/>
    </location>
</feature>
<dbReference type="InterPro" id="IPR035906">
    <property type="entry name" value="MetI-like_sf"/>
</dbReference>
<comment type="function">
    <text evidence="1">Part of the binding-protein-dependent transport system for phosphate; probably responsible for the translocation of the substrate across the membrane.</text>
</comment>
<evidence type="ECO:0000313" key="14">
    <source>
        <dbReference type="Proteomes" id="UP001382727"/>
    </source>
</evidence>
<feature type="region of interest" description="Disordered" evidence="11">
    <location>
        <begin position="1"/>
        <end position="27"/>
    </location>
</feature>
<evidence type="ECO:0000256" key="7">
    <source>
        <dbReference type="ARBA" id="ARBA00022692"/>
    </source>
</evidence>
<dbReference type="PANTHER" id="PTHR42922:SF1">
    <property type="entry name" value="PHOSPHATE TRANSPORT SYSTEM PERMEASE PROTEIN PSTA"/>
    <property type="match status" value="1"/>
</dbReference>
<protein>
    <recommendedName>
        <fullName evidence="10">Phosphate transport system permease protein PstA</fullName>
    </recommendedName>
</protein>
<keyword evidence="7 10" id="KW-0812">Transmembrane</keyword>
<dbReference type="Gene3D" id="1.10.3720.10">
    <property type="entry name" value="MetI-like"/>
    <property type="match status" value="1"/>
</dbReference>
<dbReference type="SUPFAM" id="SSF161098">
    <property type="entry name" value="MetI-like"/>
    <property type="match status" value="1"/>
</dbReference>
<feature type="transmembrane region" description="Helical" evidence="10">
    <location>
        <begin position="60"/>
        <end position="80"/>
    </location>
</feature>
<dbReference type="EMBL" id="CP144913">
    <property type="protein sequence ID" value="WXB76693.1"/>
    <property type="molecule type" value="Genomic_DNA"/>
</dbReference>
<keyword evidence="14" id="KW-1185">Reference proteome</keyword>
<dbReference type="NCBIfam" id="TIGR00974">
    <property type="entry name" value="3a0107s02c"/>
    <property type="match status" value="1"/>
</dbReference>